<evidence type="ECO:0000313" key="2">
    <source>
        <dbReference type="EMBL" id="CCH01704.1"/>
    </source>
</evidence>
<keyword evidence="1" id="KW-0812">Transmembrane</keyword>
<dbReference type="AlphaFoldDB" id="I0KC51"/>
<reference evidence="2 3" key="1">
    <citation type="journal article" date="2012" name="J. Bacteriol.">
        <title>Genome Sequence of Fibrella aestuarina BUZ 2T, a Filamentous Marine Bacterium.</title>
        <authorList>
            <person name="Filippini M."/>
            <person name="Qi W."/>
            <person name="Blom J."/>
            <person name="Goesmann A."/>
            <person name="Smits T.H."/>
            <person name="Bagheri H.C."/>
        </authorList>
    </citation>
    <scope>NUCLEOTIDE SEQUENCE [LARGE SCALE GENOMIC DNA]</scope>
    <source>
        <strain evidence="3">BUZ 2T</strain>
    </source>
</reference>
<feature type="transmembrane region" description="Helical" evidence="1">
    <location>
        <begin position="85"/>
        <end position="103"/>
    </location>
</feature>
<dbReference type="PATRIC" id="fig|1166018.3.peg.5480"/>
<dbReference type="RefSeq" id="WP_015332803.1">
    <property type="nucleotide sequence ID" value="NC_020054.1"/>
</dbReference>
<name>I0KC51_9BACT</name>
<feature type="transmembrane region" description="Helical" evidence="1">
    <location>
        <begin position="44"/>
        <end position="65"/>
    </location>
</feature>
<dbReference type="eggNOG" id="ENOG502Z9KI">
    <property type="taxonomic scope" value="Bacteria"/>
</dbReference>
<protein>
    <submittedName>
        <fullName evidence="2">Uncharacterized protein</fullName>
    </submittedName>
</protein>
<proteinExistence type="predicted"/>
<sequence length="499" mass="56112">MQETSVPQPDTDVPTDTTLTSDEQAKLRELTAQSWNLELAISGVAMYAILLLPDLIASAYGFILYNYQTHAEGLLAMLPTMAYSLLKVMCYVLFGAFLVNFIMRAFWVGMVGLQAVYPAGIRYDNLPFMSEQARRELSRQLGPLDRYILKLDKKCNIVFANAFFMVFIMAMTMVFFLFMLFLLLYVQPNVPPPVWLGIKLIGVLLVIALYTVIALLSVKKIKESSFGYQASKKMSGLGKVMYLGFYVPMSFLANTISSNQQPGERMRGMAIFMGIFFVIFFTEYTADLKAIEKRSQYLNDRHLFSARVDSLYADANAYDNLRPDGEYVDAAAIQAKVVREPYLIVSVAYPKALDTLLTRLATEPNWSDTLSRGVRRQQYANWSNQQINALVCFRVNDSLCANTGLVFTKLGSQEQHGLQTVLIPGNLQTGRNTLRVGVFDPKHNTTETIATIPFWYVPESQRAVYVEENRSVGAGQQRNSVDLEKAARAALTAQKGRLQ</sequence>
<dbReference type="STRING" id="1166018.FAES_3697"/>
<dbReference type="HOGENOM" id="CLU_603956_0_0_10"/>
<dbReference type="EMBL" id="HE796683">
    <property type="protein sequence ID" value="CCH01704.1"/>
    <property type="molecule type" value="Genomic_DNA"/>
</dbReference>
<feature type="transmembrane region" description="Helical" evidence="1">
    <location>
        <begin position="239"/>
        <end position="256"/>
    </location>
</feature>
<keyword evidence="1" id="KW-0472">Membrane</keyword>
<feature type="transmembrane region" description="Helical" evidence="1">
    <location>
        <begin position="198"/>
        <end position="218"/>
    </location>
</feature>
<evidence type="ECO:0000313" key="3">
    <source>
        <dbReference type="Proteomes" id="UP000011058"/>
    </source>
</evidence>
<accession>I0KC51</accession>
<dbReference type="Proteomes" id="UP000011058">
    <property type="component" value="Chromosome"/>
</dbReference>
<evidence type="ECO:0000256" key="1">
    <source>
        <dbReference type="SAM" id="Phobius"/>
    </source>
</evidence>
<dbReference type="KEGG" id="fae:FAES_3697"/>
<feature type="transmembrane region" description="Helical" evidence="1">
    <location>
        <begin position="158"/>
        <end position="186"/>
    </location>
</feature>
<organism evidence="2 3">
    <name type="scientific">Fibrella aestuarina BUZ 2</name>
    <dbReference type="NCBI Taxonomy" id="1166018"/>
    <lineage>
        <taxon>Bacteria</taxon>
        <taxon>Pseudomonadati</taxon>
        <taxon>Bacteroidota</taxon>
        <taxon>Cytophagia</taxon>
        <taxon>Cytophagales</taxon>
        <taxon>Spirosomataceae</taxon>
        <taxon>Fibrella</taxon>
    </lineage>
</organism>
<keyword evidence="1" id="KW-1133">Transmembrane helix</keyword>
<keyword evidence="3" id="KW-1185">Reference proteome</keyword>
<gene>
    <name evidence="2" type="ORF">FAES_3697</name>
</gene>
<feature type="transmembrane region" description="Helical" evidence="1">
    <location>
        <begin position="268"/>
        <end position="286"/>
    </location>
</feature>